<dbReference type="SFLD" id="SFLDS00052">
    <property type="entry name" value="Ferric_Reductase_Domain"/>
    <property type="match status" value="1"/>
</dbReference>
<dbReference type="PANTHER" id="PTHR47354">
    <property type="entry name" value="NADH OXIDOREDUCTASE HCR"/>
    <property type="match status" value="1"/>
</dbReference>
<dbReference type="EMBL" id="CP014646">
    <property type="protein sequence ID" value="AMO36860.1"/>
    <property type="molecule type" value="Genomic_DNA"/>
</dbReference>
<dbReference type="Proteomes" id="UP000036902">
    <property type="component" value="Chromosome"/>
</dbReference>
<evidence type="ECO:0000256" key="9">
    <source>
        <dbReference type="ARBA" id="ARBA00023002"/>
    </source>
</evidence>
<dbReference type="PROSITE" id="PS51384">
    <property type="entry name" value="FAD_FR"/>
    <property type="match status" value="1"/>
</dbReference>
<feature type="transmembrane region" description="Helical" evidence="13">
    <location>
        <begin position="185"/>
        <end position="205"/>
    </location>
</feature>
<feature type="transmembrane region" description="Helical" evidence="13">
    <location>
        <begin position="39"/>
        <end position="56"/>
    </location>
</feature>
<dbReference type="STRING" id="1134435.AC731_007825"/>
<evidence type="ECO:0000256" key="13">
    <source>
        <dbReference type="SAM" id="Phobius"/>
    </source>
</evidence>
<evidence type="ECO:0000313" key="15">
    <source>
        <dbReference type="EMBL" id="AMO36860.1"/>
    </source>
</evidence>
<keyword evidence="16" id="KW-1185">Reference proteome</keyword>
<dbReference type="SUPFAM" id="SSF63380">
    <property type="entry name" value="Riboflavin synthase domain-like"/>
    <property type="match status" value="1"/>
</dbReference>
<dbReference type="KEGG" id="thu:AC731_007825"/>
<dbReference type="InterPro" id="IPR017938">
    <property type="entry name" value="Riboflavin_synthase-like_b-brl"/>
</dbReference>
<keyword evidence="10" id="KW-0408">Iron</keyword>
<evidence type="ECO:0000256" key="4">
    <source>
        <dbReference type="ARBA" id="ARBA00022692"/>
    </source>
</evidence>
<dbReference type="Gene3D" id="2.40.30.10">
    <property type="entry name" value="Translation factors"/>
    <property type="match status" value="1"/>
</dbReference>
<evidence type="ECO:0000256" key="6">
    <source>
        <dbReference type="ARBA" id="ARBA00022723"/>
    </source>
</evidence>
<evidence type="ECO:0000256" key="7">
    <source>
        <dbReference type="ARBA" id="ARBA00022827"/>
    </source>
</evidence>
<dbReference type="RefSeq" id="WP_048704920.1">
    <property type="nucleotide sequence ID" value="NZ_CP014646.1"/>
</dbReference>
<evidence type="ECO:0000259" key="14">
    <source>
        <dbReference type="PROSITE" id="PS51384"/>
    </source>
</evidence>
<keyword evidence="11" id="KW-0411">Iron-sulfur</keyword>
<dbReference type="SFLD" id="SFLDG01168">
    <property type="entry name" value="Ferric_reductase_subgroup_(FRE"/>
    <property type="match status" value="1"/>
</dbReference>
<dbReference type="InterPro" id="IPR050415">
    <property type="entry name" value="MRET"/>
</dbReference>
<dbReference type="GO" id="GO:0016491">
    <property type="term" value="F:oxidoreductase activity"/>
    <property type="evidence" value="ECO:0007669"/>
    <property type="project" value="UniProtKB-KW"/>
</dbReference>
<feature type="domain" description="FAD-binding FR-type" evidence="14">
    <location>
        <begin position="212"/>
        <end position="313"/>
    </location>
</feature>
<feature type="transmembrane region" description="Helical" evidence="13">
    <location>
        <begin position="133"/>
        <end position="150"/>
    </location>
</feature>
<protein>
    <submittedName>
        <fullName evidence="15">Ferric reductase</fullName>
    </submittedName>
</protein>
<feature type="transmembrane region" description="Helical" evidence="13">
    <location>
        <begin position="76"/>
        <end position="94"/>
    </location>
</feature>
<dbReference type="CDD" id="cd06198">
    <property type="entry name" value="FNR_like_3"/>
    <property type="match status" value="1"/>
</dbReference>
<evidence type="ECO:0000256" key="5">
    <source>
        <dbReference type="ARBA" id="ARBA00022714"/>
    </source>
</evidence>
<dbReference type="Pfam" id="PF01794">
    <property type="entry name" value="Ferric_reduct"/>
    <property type="match status" value="1"/>
</dbReference>
<dbReference type="PANTHER" id="PTHR47354:SF8">
    <property type="entry name" value="1,2-PHENYLACETYL-COA EPOXIDASE, SUBUNIT E"/>
    <property type="match status" value="1"/>
</dbReference>
<proteinExistence type="predicted"/>
<dbReference type="InterPro" id="IPR013112">
    <property type="entry name" value="FAD-bd_8"/>
</dbReference>
<dbReference type="GO" id="GO:0016020">
    <property type="term" value="C:membrane"/>
    <property type="evidence" value="ECO:0007669"/>
    <property type="project" value="UniProtKB-SubCell"/>
</dbReference>
<evidence type="ECO:0000313" key="16">
    <source>
        <dbReference type="Proteomes" id="UP000036902"/>
    </source>
</evidence>
<gene>
    <name evidence="15" type="ORF">AC731_007825</name>
</gene>
<dbReference type="SUPFAM" id="SSF52343">
    <property type="entry name" value="Ferredoxin reductase-like, C-terminal NADP-linked domain"/>
    <property type="match status" value="1"/>
</dbReference>
<evidence type="ECO:0000256" key="8">
    <source>
        <dbReference type="ARBA" id="ARBA00022989"/>
    </source>
</evidence>
<keyword evidence="3" id="KW-0285">Flavoprotein</keyword>
<dbReference type="GO" id="GO:0051537">
    <property type="term" value="F:2 iron, 2 sulfur cluster binding"/>
    <property type="evidence" value="ECO:0007669"/>
    <property type="project" value="UniProtKB-KW"/>
</dbReference>
<name>A0A127K4G9_9RHOO</name>
<dbReference type="InterPro" id="IPR017927">
    <property type="entry name" value="FAD-bd_FR_type"/>
</dbReference>
<keyword evidence="5" id="KW-0001">2Fe-2S</keyword>
<dbReference type="GO" id="GO:0046872">
    <property type="term" value="F:metal ion binding"/>
    <property type="evidence" value="ECO:0007669"/>
    <property type="project" value="UniProtKB-KW"/>
</dbReference>
<evidence type="ECO:0000256" key="1">
    <source>
        <dbReference type="ARBA" id="ARBA00001974"/>
    </source>
</evidence>
<keyword evidence="8 13" id="KW-1133">Transmembrane helix</keyword>
<feature type="transmembrane region" description="Helical" evidence="13">
    <location>
        <begin position="162"/>
        <end position="179"/>
    </location>
</feature>
<accession>A0A127K4G9</accession>
<keyword evidence="6" id="KW-0479">Metal-binding</keyword>
<dbReference type="InterPro" id="IPR013130">
    <property type="entry name" value="Fe3_Rdtase_TM_dom"/>
</dbReference>
<dbReference type="AlphaFoldDB" id="A0A127K4G9"/>
<sequence length="442" mass="48446">MISVLSGFIAILALAWGLNAAALDGGQTSLPWLIREQGLYLSGLLSIGLMSLAMVLATRPVILERPLGGMDRIFRLHKWAGILAAVFAALHWLIEMSDDLIKALYGRSGRPAEMAFGGLLETLRDAGEELGEFAIYLVLGMIVLSLWKRFPYKFWRHLHRAMPALYLLLAFHAAVLAPLDYWSQPVGMLLALLLASGTVAAVIALSGRIGRGRRVQGEVTAVSSPAPDVTEVVCRLGGEWRGHRAGQFAFVAFTGLDRFEGAHPFTIASADHGDRTLTFQIKALGDHTRQLAGRVAVGQPVTVEGPYGRFVLERRDRKARQVWVAGGIGVTPFLAWLDELRTRRDTAVPVELHYSTRAATQDPFVARLQTLCADLPDVTLHVHDSSAGTGLKPEAFATAQADGTRTEVWFCGPSGLGDQLKAALARLWNRRVRFHREAFEMR</sequence>
<evidence type="ECO:0000256" key="12">
    <source>
        <dbReference type="ARBA" id="ARBA00023136"/>
    </source>
</evidence>
<keyword evidence="12 13" id="KW-0472">Membrane</keyword>
<organism evidence="15 16">
    <name type="scientific">Thauera humireducens</name>
    <dbReference type="NCBI Taxonomy" id="1134435"/>
    <lineage>
        <taxon>Bacteria</taxon>
        <taxon>Pseudomonadati</taxon>
        <taxon>Pseudomonadota</taxon>
        <taxon>Betaproteobacteria</taxon>
        <taxon>Rhodocyclales</taxon>
        <taxon>Zoogloeaceae</taxon>
        <taxon>Thauera</taxon>
    </lineage>
</organism>
<reference evidence="16" key="1">
    <citation type="submission" date="2016-03" db="EMBL/GenBank/DDBJ databases">
        <authorList>
            <person name="Ma C."/>
            <person name="Zhou S."/>
            <person name="Yang G."/>
        </authorList>
    </citation>
    <scope>NUCLEOTIDE SEQUENCE [LARGE SCALE GENOMIC DNA]</scope>
    <source>
        <strain evidence="16">SgZ-1</strain>
    </source>
</reference>
<dbReference type="Gene3D" id="3.40.50.80">
    <property type="entry name" value="Nucleotide-binding domain of ferredoxin-NADP reductase (FNR) module"/>
    <property type="match status" value="1"/>
</dbReference>
<evidence type="ECO:0000256" key="3">
    <source>
        <dbReference type="ARBA" id="ARBA00022630"/>
    </source>
</evidence>
<dbReference type="InterPro" id="IPR039261">
    <property type="entry name" value="FNR_nucleotide-bd"/>
</dbReference>
<evidence type="ECO:0000256" key="10">
    <source>
        <dbReference type="ARBA" id="ARBA00023004"/>
    </source>
</evidence>
<evidence type="ECO:0000256" key="2">
    <source>
        <dbReference type="ARBA" id="ARBA00004141"/>
    </source>
</evidence>
<dbReference type="GO" id="GO:0050660">
    <property type="term" value="F:flavin adenine dinucleotide binding"/>
    <property type="evidence" value="ECO:0007669"/>
    <property type="project" value="TreeGrafter"/>
</dbReference>
<keyword evidence="9" id="KW-0560">Oxidoreductase</keyword>
<keyword evidence="4 13" id="KW-0812">Transmembrane</keyword>
<keyword evidence="7" id="KW-0274">FAD</keyword>
<comment type="subcellular location">
    <subcellularLocation>
        <location evidence="2">Membrane</location>
        <topology evidence="2">Multi-pass membrane protein</topology>
    </subcellularLocation>
</comment>
<comment type="cofactor">
    <cofactor evidence="1">
        <name>FAD</name>
        <dbReference type="ChEBI" id="CHEBI:57692"/>
    </cofactor>
</comment>
<dbReference type="Pfam" id="PF08022">
    <property type="entry name" value="FAD_binding_8"/>
    <property type="match status" value="1"/>
</dbReference>
<evidence type="ECO:0000256" key="11">
    <source>
        <dbReference type="ARBA" id="ARBA00023014"/>
    </source>
</evidence>